<gene>
    <name evidence="3" type="ORF">GAB14E_2297</name>
</gene>
<feature type="transmembrane region" description="Helical" evidence="2">
    <location>
        <begin position="7"/>
        <end position="29"/>
    </location>
</feature>
<feature type="coiled-coil region" evidence="1">
    <location>
        <begin position="78"/>
        <end position="105"/>
    </location>
</feature>
<keyword evidence="2" id="KW-1133">Transmembrane helix</keyword>
<sequence>MFRIIIFILIVLLIVVSIGGYIATSAGWLSDDLTTFYNNHFSFITGLASVVGLLAFSSTRKIKSTDFEKEGLDQLQSLMVAAKDLENLQTNKTQTEQELLDLERKKKLMELFVKKAGMVLFYKSQLERHETLILNKIEGDKELKLAVKESIDAITKLESLSEEIDKDENSVLIRSILDKHTDKDTSSSNDPILLAMEVVSKSLTRFLRI</sequence>
<accession>A0A099KTV1</accession>
<evidence type="ECO:0000256" key="1">
    <source>
        <dbReference type="SAM" id="Coils"/>
    </source>
</evidence>
<keyword evidence="2" id="KW-0472">Membrane</keyword>
<evidence type="ECO:0000313" key="3">
    <source>
        <dbReference type="EMBL" id="KGJ94189.1"/>
    </source>
</evidence>
<protein>
    <submittedName>
        <fullName evidence="3">Uncharacterized protein</fullName>
    </submittedName>
</protein>
<evidence type="ECO:0000256" key="2">
    <source>
        <dbReference type="SAM" id="Phobius"/>
    </source>
</evidence>
<feature type="transmembrane region" description="Helical" evidence="2">
    <location>
        <begin position="41"/>
        <end position="59"/>
    </location>
</feature>
<dbReference type="PATRIC" id="fig|28229.3.peg.1917"/>
<organism evidence="3 4">
    <name type="scientific">Colwellia psychrerythraea</name>
    <name type="common">Vibrio psychroerythus</name>
    <dbReference type="NCBI Taxonomy" id="28229"/>
    <lineage>
        <taxon>Bacteria</taxon>
        <taxon>Pseudomonadati</taxon>
        <taxon>Pseudomonadota</taxon>
        <taxon>Gammaproteobacteria</taxon>
        <taxon>Alteromonadales</taxon>
        <taxon>Colwelliaceae</taxon>
        <taxon>Colwellia</taxon>
    </lineage>
</organism>
<dbReference type="OrthoDB" id="7068267at2"/>
<dbReference type="EMBL" id="JQEC01000020">
    <property type="protein sequence ID" value="KGJ94189.1"/>
    <property type="molecule type" value="Genomic_DNA"/>
</dbReference>
<dbReference type="AlphaFoldDB" id="A0A099KTV1"/>
<comment type="caution">
    <text evidence="3">The sequence shown here is derived from an EMBL/GenBank/DDBJ whole genome shotgun (WGS) entry which is preliminary data.</text>
</comment>
<name>A0A099KTV1_COLPS</name>
<proteinExistence type="predicted"/>
<keyword evidence="1" id="KW-0175">Coiled coil</keyword>
<evidence type="ECO:0000313" key="4">
    <source>
        <dbReference type="Proteomes" id="UP000029868"/>
    </source>
</evidence>
<keyword evidence="2" id="KW-0812">Transmembrane</keyword>
<dbReference type="Proteomes" id="UP000029868">
    <property type="component" value="Unassembled WGS sequence"/>
</dbReference>
<reference evidence="3 4" key="1">
    <citation type="submission" date="2014-08" db="EMBL/GenBank/DDBJ databases">
        <title>Genomic and Phenotypic Diversity of Colwellia psychrerythraea strains from Disparate Marine Basins.</title>
        <authorList>
            <person name="Techtmann S.M."/>
            <person name="Stelling S.C."/>
            <person name="Utturkar S.M."/>
            <person name="Alshibli N."/>
            <person name="Harris A."/>
            <person name="Brown S.D."/>
            <person name="Hazen T.C."/>
        </authorList>
    </citation>
    <scope>NUCLEOTIDE SEQUENCE [LARGE SCALE GENOMIC DNA]</scope>
    <source>
        <strain evidence="3 4">GAB14E</strain>
    </source>
</reference>
<dbReference type="RefSeq" id="WP_033081988.1">
    <property type="nucleotide sequence ID" value="NZ_JQEC01000020.1"/>
</dbReference>